<feature type="transmembrane region" description="Helical" evidence="1">
    <location>
        <begin position="85"/>
        <end position="102"/>
    </location>
</feature>
<feature type="transmembrane region" description="Helical" evidence="1">
    <location>
        <begin position="6"/>
        <end position="24"/>
    </location>
</feature>
<dbReference type="Pfam" id="PF13630">
    <property type="entry name" value="SdpI"/>
    <property type="match status" value="1"/>
</dbReference>
<dbReference type="AlphaFoldDB" id="A0A9X3XLR2"/>
<keyword evidence="3" id="KW-1185">Reference proteome</keyword>
<evidence type="ECO:0000313" key="3">
    <source>
        <dbReference type="Proteomes" id="UP001141183"/>
    </source>
</evidence>
<name>A0A9X3XLR2_9CLOT</name>
<proteinExistence type="predicted"/>
<sequence>MSFWVYLLIVEIIPIGMFIFGGLYETSSTKYPDTKIGYKHKYSLNDKYSWEYSNKLAGKIYGSVGTGLFIINAIVLFIIGENTFTFILLFSLFMVLLSRLMIDKLIKKKFDK</sequence>
<evidence type="ECO:0000256" key="1">
    <source>
        <dbReference type="SAM" id="Phobius"/>
    </source>
</evidence>
<keyword evidence="1" id="KW-0812">Transmembrane</keyword>
<comment type="caution">
    <text evidence="2">The sequence shown here is derived from an EMBL/GenBank/DDBJ whole genome shotgun (WGS) entry which is preliminary data.</text>
</comment>
<dbReference type="GeneID" id="93043523"/>
<dbReference type="Proteomes" id="UP001141183">
    <property type="component" value="Unassembled WGS sequence"/>
</dbReference>
<feature type="transmembrane region" description="Helical" evidence="1">
    <location>
        <begin position="60"/>
        <end position="79"/>
    </location>
</feature>
<dbReference type="EMBL" id="JAMRYU010000003">
    <property type="protein sequence ID" value="MDC4239327.1"/>
    <property type="molecule type" value="Genomic_DNA"/>
</dbReference>
<gene>
    <name evidence="2" type="ORF">NE398_03980</name>
</gene>
<protein>
    <submittedName>
        <fullName evidence="2">SdpI family protein</fullName>
    </submittedName>
</protein>
<reference evidence="2" key="1">
    <citation type="submission" date="2022-05" db="EMBL/GenBank/DDBJ databases">
        <title>Draft genome sequence of Clostridium tertium strain CP3 isolated from Peru.</title>
        <authorList>
            <person name="Hurtado R."/>
            <person name="Lima L."/>
            <person name="Sousa T."/>
            <person name="Jaiswal A.K."/>
            <person name="Tiwari S."/>
            <person name="Maturrano L."/>
            <person name="Brenig B."/>
            <person name="Azevedo V."/>
        </authorList>
    </citation>
    <scope>NUCLEOTIDE SEQUENCE</scope>
    <source>
        <strain evidence="2">CP3</strain>
    </source>
</reference>
<dbReference type="InterPro" id="IPR025962">
    <property type="entry name" value="SdpI/YhfL"/>
</dbReference>
<organism evidence="2 3">
    <name type="scientific">Clostridium tertium</name>
    <dbReference type="NCBI Taxonomy" id="1559"/>
    <lineage>
        <taxon>Bacteria</taxon>
        <taxon>Bacillati</taxon>
        <taxon>Bacillota</taxon>
        <taxon>Clostridia</taxon>
        <taxon>Eubacteriales</taxon>
        <taxon>Clostridiaceae</taxon>
        <taxon>Clostridium</taxon>
    </lineage>
</organism>
<keyword evidence="1" id="KW-0472">Membrane</keyword>
<accession>A0A9X3XLR2</accession>
<keyword evidence="1" id="KW-1133">Transmembrane helix</keyword>
<dbReference type="RefSeq" id="WP_008681512.1">
    <property type="nucleotide sequence ID" value="NZ_BAAACM010000013.1"/>
</dbReference>
<evidence type="ECO:0000313" key="2">
    <source>
        <dbReference type="EMBL" id="MDC4239327.1"/>
    </source>
</evidence>